<name>A0A022Q2M9_ERYGU</name>
<dbReference type="Proteomes" id="UP000030748">
    <property type="component" value="Unassembled WGS sequence"/>
</dbReference>
<evidence type="ECO:0000313" key="3">
    <source>
        <dbReference type="Proteomes" id="UP000030748"/>
    </source>
</evidence>
<feature type="region of interest" description="Disordered" evidence="1">
    <location>
        <begin position="136"/>
        <end position="200"/>
    </location>
</feature>
<protein>
    <submittedName>
        <fullName evidence="2">Uncharacterized protein</fullName>
    </submittedName>
</protein>
<dbReference type="AlphaFoldDB" id="A0A022Q2M9"/>
<dbReference type="eggNOG" id="KOG4660">
    <property type="taxonomic scope" value="Eukaryota"/>
</dbReference>
<sequence length="200" mass="23194">MCINLRKKPLNPEALEWRPKPQPLKHHQPLLPHLMLSPRSPPPQQAAMVVHFMITPIPPHYHHHHPYFVVVHPHHHVLYDKSFPAAAEPICGDETMSVYCDEKEVEDIPTRIRKCKRIFPRVLRLPPRLRRGDLTRDVRRLDERKPSPKQEWRPRRNKDSSSRGGATLLRQPPSPAPLAGDGFSRSSQTTVMMKNIPNHL</sequence>
<feature type="compositionally biased region" description="Basic and acidic residues" evidence="1">
    <location>
        <begin position="136"/>
        <end position="161"/>
    </location>
</feature>
<reference evidence="2 3" key="1">
    <citation type="journal article" date="2013" name="Proc. Natl. Acad. Sci. U.S.A.">
        <title>Fine-scale variation in meiotic recombination in Mimulus inferred from population shotgun sequencing.</title>
        <authorList>
            <person name="Hellsten U."/>
            <person name="Wright K.M."/>
            <person name="Jenkins J."/>
            <person name="Shu S."/>
            <person name="Yuan Y."/>
            <person name="Wessler S.R."/>
            <person name="Schmutz J."/>
            <person name="Willis J.H."/>
            <person name="Rokhsar D.S."/>
        </authorList>
    </citation>
    <scope>NUCLEOTIDE SEQUENCE [LARGE SCALE GENOMIC DNA]</scope>
    <source>
        <strain evidence="3">cv. DUN x IM62</strain>
    </source>
</reference>
<gene>
    <name evidence="2" type="ORF">MIMGU_mgv1a0180981mg</name>
</gene>
<organism evidence="2 3">
    <name type="scientific">Erythranthe guttata</name>
    <name type="common">Yellow monkey flower</name>
    <name type="synonym">Mimulus guttatus</name>
    <dbReference type="NCBI Taxonomy" id="4155"/>
    <lineage>
        <taxon>Eukaryota</taxon>
        <taxon>Viridiplantae</taxon>
        <taxon>Streptophyta</taxon>
        <taxon>Embryophyta</taxon>
        <taxon>Tracheophyta</taxon>
        <taxon>Spermatophyta</taxon>
        <taxon>Magnoliopsida</taxon>
        <taxon>eudicotyledons</taxon>
        <taxon>Gunneridae</taxon>
        <taxon>Pentapetalae</taxon>
        <taxon>asterids</taxon>
        <taxon>lamiids</taxon>
        <taxon>Lamiales</taxon>
        <taxon>Phrymaceae</taxon>
        <taxon>Erythranthe</taxon>
    </lineage>
</organism>
<proteinExistence type="predicted"/>
<evidence type="ECO:0000313" key="2">
    <source>
        <dbReference type="EMBL" id="EYU22912.1"/>
    </source>
</evidence>
<feature type="non-terminal residue" evidence="2">
    <location>
        <position position="200"/>
    </location>
</feature>
<accession>A0A022Q2M9</accession>
<evidence type="ECO:0000256" key="1">
    <source>
        <dbReference type="SAM" id="MobiDB-lite"/>
    </source>
</evidence>
<keyword evidence="3" id="KW-1185">Reference proteome</keyword>
<dbReference type="EMBL" id="KI632191">
    <property type="protein sequence ID" value="EYU22912.1"/>
    <property type="molecule type" value="Genomic_DNA"/>
</dbReference>